<dbReference type="AlphaFoldDB" id="A0A9W6WMN5"/>
<dbReference type="EMBL" id="BSXW01000036">
    <property type="protein sequence ID" value="GMF10281.1"/>
    <property type="molecule type" value="Genomic_DNA"/>
</dbReference>
<evidence type="ECO:0000313" key="2">
    <source>
        <dbReference type="EMBL" id="GMF10281.1"/>
    </source>
</evidence>
<protein>
    <submittedName>
        <fullName evidence="2">Unnamed protein product</fullName>
    </submittedName>
</protein>
<reference evidence="2" key="1">
    <citation type="submission" date="2023-04" db="EMBL/GenBank/DDBJ databases">
        <title>Phytophthora lilii NBRC 32176.</title>
        <authorList>
            <person name="Ichikawa N."/>
            <person name="Sato H."/>
            <person name="Tonouchi N."/>
        </authorList>
    </citation>
    <scope>NUCLEOTIDE SEQUENCE</scope>
    <source>
        <strain evidence="2">NBRC 32176</strain>
    </source>
</reference>
<organism evidence="2 3">
    <name type="scientific">Phytophthora lilii</name>
    <dbReference type="NCBI Taxonomy" id="2077276"/>
    <lineage>
        <taxon>Eukaryota</taxon>
        <taxon>Sar</taxon>
        <taxon>Stramenopiles</taxon>
        <taxon>Oomycota</taxon>
        <taxon>Peronosporomycetes</taxon>
        <taxon>Peronosporales</taxon>
        <taxon>Peronosporaceae</taxon>
        <taxon>Phytophthora</taxon>
    </lineage>
</organism>
<proteinExistence type="predicted"/>
<name>A0A9W6WMN5_9STRA</name>
<dbReference type="OrthoDB" id="116529at2759"/>
<keyword evidence="1" id="KW-0732">Signal</keyword>
<sequence length="138" mass="15552">MDPRVVTSLLLFALRLATTTAASVHLFGDTNFGRRTGHWLFEFSLAQFCINTPIFDNKASSAQWRDLPQTGSFANNEAFIAFYTERNCTGTIRTWPTAEKNFPTNFALDDIDNQISSFMVWKTSDIVRGIAADPTYIL</sequence>
<feature type="chain" id="PRO_5040737528" evidence="1">
    <location>
        <begin position="22"/>
        <end position="138"/>
    </location>
</feature>
<feature type="signal peptide" evidence="1">
    <location>
        <begin position="1"/>
        <end position="21"/>
    </location>
</feature>
<keyword evidence="3" id="KW-1185">Reference proteome</keyword>
<dbReference type="Proteomes" id="UP001165083">
    <property type="component" value="Unassembled WGS sequence"/>
</dbReference>
<accession>A0A9W6WMN5</accession>
<gene>
    <name evidence="2" type="ORF">Plil01_000110600</name>
</gene>
<evidence type="ECO:0000256" key="1">
    <source>
        <dbReference type="SAM" id="SignalP"/>
    </source>
</evidence>
<evidence type="ECO:0000313" key="3">
    <source>
        <dbReference type="Proteomes" id="UP001165083"/>
    </source>
</evidence>
<comment type="caution">
    <text evidence="2">The sequence shown here is derived from an EMBL/GenBank/DDBJ whole genome shotgun (WGS) entry which is preliminary data.</text>
</comment>